<keyword evidence="2" id="KW-1185">Reference proteome</keyword>
<evidence type="ECO:0000313" key="1">
    <source>
        <dbReference type="EMBL" id="GMQ64319.1"/>
    </source>
</evidence>
<comment type="caution">
    <text evidence="1">The sequence shown here is derived from an EMBL/GenBank/DDBJ whole genome shotgun (WGS) entry which is preliminary data.</text>
</comment>
<protein>
    <submittedName>
        <fullName evidence="1">Uncharacterized protein</fullName>
    </submittedName>
</protein>
<proteinExistence type="predicted"/>
<organism evidence="1 2">
    <name type="scientific">Vallitalea maricola</name>
    <dbReference type="NCBI Taxonomy" id="3074433"/>
    <lineage>
        <taxon>Bacteria</taxon>
        <taxon>Bacillati</taxon>
        <taxon>Bacillota</taxon>
        <taxon>Clostridia</taxon>
        <taxon>Lachnospirales</taxon>
        <taxon>Vallitaleaceae</taxon>
        <taxon>Vallitalea</taxon>
    </lineage>
</organism>
<name>A0ACB5UP45_9FIRM</name>
<accession>A0ACB5UP45</accession>
<sequence length="263" mass="28162">MPNNLVFNGTASELQVMVNGVDESSNTRKLLTDDTGKLQVVIPGTVTVTAENLDIRDLSGATDSVTVFGTVTVTAENLDIRDLSGATDSVTVFGTVTVTAENLDIRDLSGATDSVTVFGTVTVTAENLDIRDLSGATDSVTVFGTVTVTAEELNIQLGSRLFTESSIELEDVVDSAGILEFNTSEQSMYSFYIFNTGDNTISVNLQISPTTTDSYFMDDRAQVAISSGEKAVLVAEKFMQYTRLFYETSGAACSFSAYYNSHV</sequence>
<dbReference type="EMBL" id="BTPU01000067">
    <property type="protein sequence ID" value="GMQ64319.1"/>
    <property type="molecule type" value="Genomic_DNA"/>
</dbReference>
<gene>
    <name evidence="1" type="ORF">AN2V17_35560</name>
</gene>
<dbReference type="Proteomes" id="UP001374599">
    <property type="component" value="Unassembled WGS sequence"/>
</dbReference>
<reference evidence="1" key="1">
    <citation type="submission" date="2023-09" db="EMBL/GenBank/DDBJ databases">
        <title>Vallitalea sediminicola and Vallitalea maricola sp. nov., anaerobic bacteria isolated from marine sediment.</title>
        <authorList>
            <person name="Hirano S."/>
            <person name="Maeda A."/>
            <person name="Terahara T."/>
            <person name="Mori K."/>
            <person name="Hamada M."/>
            <person name="Matsumoto R."/>
            <person name="Kobayashi T."/>
        </authorList>
    </citation>
    <scope>NUCLEOTIDE SEQUENCE</scope>
    <source>
        <strain evidence="1">AN17-2</strain>
    </source>
</reference>
<evidence type="ECO:0000313" key="2">
    <source>
        <dbReference type="Proteomes" id="UP001374599"/>
    </source>
</evidence>